<dbReference type="RefSeq" id="WP_177199134.1">
    <property type="nucleotide sequence ID" value="NZ_FOOK01000023.1"/>
</dbReference>
<sequence>MRMEIAQKCRQSAAIAQAAAFCRRRGLFGVFADSVCPKSHRSRVDLGRGMHPEV</sequence>
<gene>
    <name evidence="1" type="ORF">SAMN04488025_12321</name>
</gene>
<dbReference type="EMBL" id="FOOK01000023">
    <property type="protein sequence ID" value="SFG26107.1"/>
    <property type="molecule type" value="Genomic_DNA"/>
</dbReference>
<proteinExistence type="predicted"/>
<accession>A0A1I2QIT7</accession>
<dbReference type="AlphaFoldDB" id="A0A1I2QIT7"/>
<keyword evidence="2" id="KW-1185">Reference proteome</keyword>
<protein>
    <submittedName>
        <fullName evidence="1">Uncharacterized protein</fullName>
    </submittedName>
</protein>
<evidence type="ECO:0000313" key="2">
    <source>
        <dbReference type="Proteomes" id="UP000198661"/>
    </source>
</evidence>
<dbReference type="Proteomes" id="UP000198661">
    <property type="component" value="Unassembled WGS sequence"/>
</dbReference>
<dbReference type="STRING" id="201973.SAMN04488025_12321"/>
<organism evidence="1 2">
    <name type="scientific">Planifilum fulgidum</name>
    <dbReference type="NCBI Taxonomy" id="201973"/>
    <lineage>
        <taxon>Bacteria</taxon>
        <taxon>Bacillati</taxon>
        <taxon>Bacillota</taxon>
        <taxon>Bacilli</taxon>
        <taxon>Bacillales</taxon>
        <taxon>Thermoactinomycetaceae</taxon>
        <taxon>Planifilum</taxon>
    </lineage>
</organism>
<reference evidence="1 2" key="1">
    <citation type="submission" date="2016-10" db="EMBL/GenBank/DDBJ databases">
        <authorList>
            <person name="de Groot N.N."/>
        </authorList>
    </citation>
    <scope>NUCLEOTIDE SEQUENCE [LARGE SCALE GENOMIC DNA]</scope>
    <source>
        <strain evidence="1 2">DSM 44945</strain>
    </source>
</reference>
<evidence type="ECO:0000313" key="1">
    <source>
        <dbReference type="EMBL" id="SFG26107.1"/>
    </source>
</evidence>
<name>A0A1I2QIT7_9BACL</name>